<name>E6SIS7_THEM7</name>
<reference evidence="3" key="2">
    <citation type="journal article" date="2010" name="Stand. Genomic Sci.">
        <title>Complete genome sequence of Thermaerobacter marianensis type strain (7p75aT).</title>
        <authorList>
            <person name="Han C."/>
            <person name="Gu W."/>
            <person name="Zhang X."/>
            <person name="Lapidus A."/>
            <person name="Nolan M."/>
            <person name="Copeland A."/>
            <person name="Lucas S."/>
            <person name="Glavina Del Rio T."/>
            <person name="Tice H."/>
            <person name="Cheng J."/>
            <person name="Tapia R."/>
            <person name="Goodwin L."/>
            <person name="Pitluck S."/>
            <person name="Pagani I."/>
            <person name="Ivanova N."/>
            <person name="Mavromatis K."/>
            <person name="Mikhailova N."/>
            <person name="Pati A."/>
            <person name="Chen A."/>
            <person name="Palaniappan K."/>
            <person name="Land M."/>
            <person name="Hauser L."/>
            <person name="Chang Y."/>
            <person name="Jeffries C."/>
            <person name="Schneider S."/>
            <person name="Rohde M."/>
            <person name="Goker M."/>
            <person name="Pukall R."/>
            <person name="Woyke T."/>
            <person name="Bristow J."/>
            <person name="Eisen J."/>
            <person name="Markowitz V."/>
            <person name="Hugenholtz P."/>
            <person name="Kyrpides N."/>
            <person name="Klenk H."/>
            <person name="Detter J."/>
        </authorList>
    </citation>
    <scope>NUCLEOTIDE SEQUENCE [LARGE SCALE GENOMIC DNA]</scope>
    <source>
        <strain evidence="3">ATCC 700841 / DSM 12885 / JCM 10246 / 7p75a</strain>
    </source>
</reference>
<feature type="transmembrane region" description="Helical" evidence="1">
    <location>
        <begin position="86"/>
        <end position="107"/>
    </location>
</feature>
<dbReference type="InterPro" id="IPR036259">
    <property type="entry name" value="MFS_trans_sf"/>
</dbReference>
<reference evidence="2 3" key="1">
    <citation type="journal article" date="2010" name="Stand. Genomic Sci.">
        <title>Complete genome sequence of Thermaerobacter marianensis type strain (7p75a).</title>
        <authorList>
            <person name="Han C."/>
            <person name="Gu W."/>
            <person name="Zhang X."/>
            <person name="Lapidus A."/>
            <person name="Nolan M."/>
            <person name="Copeland A."/>
            <person name="Lucas S."/>
            <person name="Del Rio T.G."/>
            <person name="Tice H."/>
            <person name="Cheng J.F."/>
            <person name="Tapia R."/>
            <person name="Goodwin L."/>
            <person name="Pitluck S."/>
            <person name="Pagani I."/>
            <person name="Ivanova N."/>
            <person name="Mavromatis K."/>
            <person name="Mikhailova N."/>
            <person name="Pati A."/>
            <person name="Chen A."/>
            <person name="Palaniappan K."/>
            <person name="Land M."/>
            <person name="Hauser L."/>
            <person name="Chang Y.J."/>
            <person name="Jeffries C.D."/>
            <person name="Schneider S."/>
            <person name="Rohde M."/>
            <person name="Goker M."/>
            <person name="Pukall R."/>
            <person name="Woyke T."/>
            <person name="Bristow J."/>
            <person name="Eisen J.A."/>
            <person name="Markowitz V."/>
            <person name="Hugenholtz P."/>
            <person name="Kyrpides N.C."/>
            <person name="Klenk H.P."/>
            <person name="Detter J.C."/>
        </authorList>
    </citation>
    <scope>NUCLEOTIDE SEQUENCE [LARGE SCALE GENOMIC DNA]</scope>
    <source>
        <strain evidence="3">ATCC 700841 / DSM 12885 / JCM 10246 / 7p75a</strain>
    </source>
</reference>
<evidence type="ECO:0008006" key="4">
    <source>
        <dbReference type="Google" id="ProtNLM"/>
    </source>
</evidence>
<dbReference type="EMBL" id="CP002344">
    <property type="protein sequence ID" value="ADU52021.1"/>
    <property type="molecule type" value="Genomic_DNA"/>
</dbReference>
<evidence type="ECO:0000256" key="1">
    <source>
        <dbReference type="SAM" id="Phobius"/>
    </source>
</evidence>
<evidence type="ECO:0000313" key="2">
    <source>
        <dbReference type="EMBL" id="ADU52021.1"/>
    </source>
</evidence>
<sequence>MIGPAPPPPHPGLVPRDGGALRGSVAAITVVAATWAGSAARTEYTQPLLQALGARPGAVSTLLTGATLVTMAGVRLAEARPHARRAVFVLIPWLLAAGALLRAGAAPGSGPGSAMEPKGLSPAVVLAVAGLALHRLAGRASQVIFNALLLETAPAHLRGTVLSAGNTLWAALSLAAFPLLGYVGGRWGLDALFALLAGLHAMAGVTAARLVPVRLPAPRPRS</sequence>
<dbReference type="HOGENOM" id="CLU_1244853_0_0_9"/>
<dbReference type="Gene3D" id="1.20.1250.20">
    <property type="entry name" value="MFS general substrate transporter like domains"/>
    <property type="match status" value="1"/>
</dbReference>
<dbReference type="Proteomes" id="UP000008915">
    <property type="component" value="Chromosome"/>
</dbReference>
<gene>
    <name evidence="2" type="ordered locus">Tmar_1938</name>
</gene>
<feature type="transmembrane region" description="Helical" evidence="1">
    <location>
        <begin position="57"/>
        <end position="74"/>
    </location>
</feature>
<feature type="transmembrane region" description="Helical" evidence="1">
    <location>
        <begin position="192"/>
        <end position="211"/>
    </location>
</feature>
<accession>E6SIS7</accession>
<dbReference type="AlphaFoldDB" id="E6SIS7"/>
<evidence type="ECO:0000313" key="3">
    <source>
        <dbReference type="Proteomes" id="UP000008915"/>
    </source>
</evidence>
<keyword evidence="1" id="KW-0472">Membrane</keyword>
<protein>
    <recommendedName>
        <fullName evidence="4">Major facilitator superfamily MFS_1</fullName>
    </recommendedName>
</protein>
<dbReference type="SUPFAM" id="SSF103473">
    <property type="entry name" value="MFS general substrate transporter"/>
    <property type="match status" value="1"/>
</dbReference>
<organism evidence="2 3">
    <name type="scientific">Thermaerobacter marianensis (strain ATCC 700841 / DSM 12885 / JCM 10246 / 7p75a)</name>
    <dbReference type="NCBI Taxonomy" id="644966"/>
    <lineage>
        <taxon>Bacteria</taxon>
        <taxon>Bacillati</taxon>
        <taxon>Bacillota</taxon>
        <taxon>Clostridia</taxon>
        <taxon>Eubacteriales</taxon>
        <taxon>Clostridiales Family XVII. Incertae Sedis</taxon>
        <taxon>Thermaerobacter</taxon>
    </lineage>
</organism>
<proteinExistence type="predicted"/>
<dbReference type="KEGG" id="tmr:Tmar_1938"/>
<feature type="transmembrane region" description="Helical" evidence="1">
    <location>
        <begin position="159"/>
        <end position="180"/>
    </location>
</feature>
<keyword evidence="1" id="KW-0812">Transmembrane</keyword>
<keyword evidence="1" id="KW-1133">Transmembrane helix</keyword>
<keyword evidence="3" id="KW-1185">Reference proteome</keyword>
<feature type="transmembrane region" description="Helical" evidence="1">
    <location>
        <begin position="119"/>
        <end position="138"/>
    </location>
</feature>